<gene>
    <name evidence="1" type="ORF">LCGC14_0170630</name>
</gene>
<accession>A0A0F9UWJ5</accession>
<comment type="caution">
    <text evidence="1">The sequence shown here is derived from an EMBL/GenBank/DDBJ whole genome shotgun (WGS) entry which is preliminary data.</text>
</comment>
<protein>
    <submittedName>
        <fullName evidence="1">Uncharacterized protein</fullName>
    </submittedName>
</protein>
<proteinExistence type="predicted"/>
<dbReference type="AlphaFoldDB" id="A0A0F9UWJ5"/>
<organism evidence="1">
    <name type="scientific">marine sediment metagenome</name>
    <dbReference type="NCBI Taxonomy" id="412755"/>
    <lineage>
        <taxon>unclassified sequences</taxon>
        <taxon>metagenomes</taxon>
        <taxon>ecological metagenomes</taxon>
    </lineage>
</organism>
<name>A0A0F9UWJ5_9ZZZZ</name>
<sequence length="95" mass="10737">MEQIMTMQDSGRAAQLSQAEAQLENYRHPVFNVYLSDVVRLTENYRALREERPPVGLDEVQSTLTEMKDNDVISYQTGSAMQEVLDMALSKIAVA</sequence>
<dbReference type="EMBL" id="LAZR01000066">
    <property type="protein sequence ID" value="KKN96134.1"/>
    <property type="molecule type" value="Genomic_DNA"/>
</dbReference>
<evidence type="ECO:0000313" key="1">
    <source>
        <dbReference type="EMBL" id="KKN96134.1"/>
    </source>
</evidence>
<reference evidence="1" key="1">
    <citation type="journal article" date="2015" name="Nature">
        <title>Complex archaea that bridge the gap between prokaryotes and eukaryotes.</title>
        <authorList>
            <person name="Spang A."/>
            <person name="Saw J.H."/>
            <person name="Jorgensen S.L."/>
            <person name="Zaremba-Niedzwiedzka K."/>
            <person name="Martijn J."/>
            <person name="Lind A.E."/>
            <person name="van Eijk R."/>
            <person name="Schleper C."/>
            <person name="Guy L."/>
            <person name="Ettema T.J."/>
        </authorList>
    </citation>
    <scope>NUCLEOTIDE SEQUENCE</scope>
</reference>